<gene>
    <name evidence="1" type="ORF">PHLGIDRAFT_131019</name>
</gene>
<protein>
    <submittedName>
        <fullName evidence="1">Uncharacterized protein</fullName>
    </submittedName>
</protein>
<dbReference type="AlphaFoldDB" id="A0A0C3S2N6"/>
<dbReference type="EMBL" id="KN840721">
    <property type="protein sequence ID" value="KIP01930.1"/>
    <property type="molecule type" value="Genomic_DNA"/>
</dbReference>
<dbReference type="Proteomes" id="UP000053257">
    <property type="component" value="Unassembled WGS sequence"/>
</dbReference>
<evidence type="ECO:0000313" key="1">
    <source>
        <dbReference type="EMBL" id="KIP01930.1"/>
    </source>
</evidence>
<sequence length="131" mass="14846">MATVHKSVCKGLNRDEDNWMHLAAQRTANAGAEWTRQRKEALRAYRSVCGELSDEEVHSPKRAPDEIEPILSLSRPAGKQWKMAKDMFWVDRKSAAGLGASLESILCWSCPILKRKHRSCSRRIEAELVVT</sequence>
<evidence type="ECO:0000313" key="2">
    <source>
        <dbReference type="Proteomes" id="UP000053257"/>
    </source>
</evidence>
<dbReference type="HOGENOM" id="CLU_1928372_0_0_1"/>
<dbReference type="OrthoDB" id="5598844at2759"/>
<organism evidence="1 2">
    <name type="scientific">Phlebiopsis gigantea (strain 11061_1 CR5-6)</name>
    <name type="common">White-rot fungus</name>
    <name type="synonym">Peniophora gigantea</name>
    <dbReference type="NCBI Taxonomy" id="745531"/>
    <lineage>
        <taxon>Eukaryota</taxon>
        <taxon>Fungi</taxon>
        <taxon>Dikarya</taxon>
        <taxon>Basidiomycota</taxon>
        <taxon>Agaricomycotina</taxon>
        <taxon>Agaricomycetes</taxon>
        <taxon>Polyporales</taxon>
        <taxon>Phanerochaetaceae</taxon>
        <taxon>Phlebiopsis</taxon>
    </lineage>
</organism>
<proteinExistence type="predicted"/>
<accession>A0A0C3S2N6</accession>
<name>A0A0C3S2N6_PHLG1</name>
<keyword evidence="2" id="KW-1185">Reference proteome</keyword>
<reference evidence="1 2" key="1">
    <citation type="journal article" date="2014" name="PLoS Genet.">
        <title>Analysis of the Phlebiopsis gigantea genome, transcriptome and secretome provides insight into its pioneer colonization strategies of wood.</title>
        <authorList>
            <person name="Hori C."/>
            <person name="Ishida T."/>
            <person name="Igarashi K."/>
            <person name="Samejima M."/>
            <person name="Suzuki H."/>
            <person name="Master E."/>
            <person name="Ferreira P."/>
            <person name="Ruiz-Duenas F.J."/>
            <person name="Held B."/>
            <person name="Canessa P."/>
            <person name="Larrondo L.F."/>
            <person name="Schmoll M."/>
            <person name="Druzhinina I.S."/>
            <person name="Kubicek C.P."/>
            <person name="Gaskell J.A."/>
            <person name="Kersten P."/>
            <person name="St John F."/>
            <person name="Glasner J."/>
            <person name="Sabat G."/>
            <person name="Splinter BonDurant S."/>
            <person name="Syed K."/>
            <person name="Yadav J."/>
            <person name="Mgbeahuruike A.C."/>
            <person name="Kovalchuk A."/>
            <person name="Asiegbu F.O."/>
            <person name="Lackner G."/>
            <person name="Hoffmeister D."/>
            <person name="Rencoret J."/>
            <person name="Gutierrez A."/>
            <person name="Sun H."/>
            <person name="Lindquist E."/>
            <person name="Barry K."/>
            <person name="Riley R."/>
            <person name="Grigoriev I.V."/>
            <person name="Henrissat B."/>
            <person name="Kues U."/>
            <person name="Berka R.M."/>
            <person name="Martinez A.T."/>
            <person name="Covert S.F."/>
            <person name="Blanchette R.A."/>
            <person name="Cullen D."/>
        </authorList>
    </citation>
    <scope>NUCLEOTIDE SEQUENCE [LARGE SCALE GENOMIC DNA]</scope>
    <source>
        <strain evidence="1 2">11061_1 CR5-6</strain>
    </source>
</reference>